<proteinExistence type="evidence at protein level"/>
<dbReference type="Proteomes" id="UP000007305">
    <property type="component" value="Chromosome 2"/>
</dbReference>
<dbReference type="PaxDb" id="4577-GRMZM2G076356_P01"/>
<reference evidence="2 4" key="1">
    <citation type="submission" date="2015-12" db="EMBL/GenBank/DDBJ databases">
        <title>Update maize B73 reference genome by single molecule sequencing technologies.</title>
        <authorList>
            <consortium name="Maize Genome Sequencing Project"/>
            <person name="Ware D."/>
        </authorList>
    </citation>
    <scope>NUCLEOTIDE SEQUENCE [LARGE SCALE GENOMIC DNA]</scope>
    <source>
        <strain evidence="4">cv. B73</strain>
        <tissue evidence="2">Seedling</tissue>
    </source>
</reference>
<feature type="chain" id="PRO_5010803699" evidence="1">
    <location>
        <begin position="29"/>
        <end position="118"/>
    </location>
</feature>
<dbReference type="ExpressionAtlas" id="A0A1D6EI90">
    <property type="expression patterns" value="baseline and differential"/>
</dbReference>
<evidence type="ECO:0000256" key="1">
    <source>
        <dbReference type="SAM" id="SignalP"/>
    </source>
</evidence>
<accession>A0A1D6EI90</accession>
<sequence length="118" mass="12196">MASNKKPIAATALLFLAVALTLAASVRAQALLAPTPAPAPSQNPCPAGFNNLLAFEIAKKEFLLNNGTMLLLFPSRGTQSTTSMAPSAAKGVRGVVCICFLSTNRILIGGPLTCQQLV</sequence>
<protein>
    <submittedName>
        <fullName evidence="2 3">Uncharacterized protein</fullName>
    </submittedName>
</protein>
<reference evidence="3" key="2">
    <citation type="submission" date="2019-07" db="EMBL/GenBank/DDBJ databases">
        <authorList>
            <person name="Seetharam A."/>
            <person name="Woodhouse M."/>
            <person name="Cannon E."/>
        </authorList>
    </citation>
    <scope>NUCLEOTIDE SEQUENCE [LARGE SCALE GENOMIC DNA]</scope>
    <source>
        <strain evidence="3">cv. B73</strain>
    </source>
</reference>
<dbReference type="EnsemblPlants" id="Zm00001eb092950_T001">
    <property type="protein sequence ID" value="Zm00001eb092950_P001"/>
    <property type="gene ID" value="Zm00001eb092950"/>
</dbReference>
<keyword evidence="1" id="KW-0732">Signal</keyword>
<dbReference type="EMBL" id="CM007648">
    <property type="protein sequence ID" value="ONM19829.1"/>
    <property type="molecule type" value="Genomic_DNA"/>
</dbReference>
<keyword evidence="4" id="KW-1185">Reference proteome</keyword>
<evidence type="ECO:0000313" key="4">
    <source>
        <dbReference type="Proteomes" id="UP000007305"/>
    </source>
</evidence>
<reference evidence="3" key="3">
    <citation type="submission" date="2021-05" db="UniProtKB">
        <authorList>
            <consortium name="EnsemblPlants"/>
        </authorList>
    </citation>
    <scope>IDENTIFICATION</scope>
    <source>
        <strain evidence="3">cv. B73</strain>
    </source>
</reference>
<name>A0A1D6EI90_MAIZE</name>
<feature type="signal peptide" evidence="1">
    <location>
        <begin position="1"/>
        <end position="28"/>
    </location>
</feature>
<dbReference type="OMA" id="GVVCICF"/>
<evidence type="ECO:0000313" key="3">
    <source>
        <dbReference type="EnsemblPlants" id="Zm00001eb092950_P001"/>
    </source>
</evidence>
<dbReference type="AlphaFoldDB" id="A0A1D6EI90"/>
<evidence type="ECO:0000313" key="2">
    <source>
        <dbReference type="EMBL" id="ONM19829.1"/>
    </source>
</evidence>
<keyword evidence="5" id="KW-1267">Proteomics identification</keyword>
<evidence type="ECO:0007829" key="5">
    <source>
        <dbReference type="PeptideAtlas" id="A0A1D6EI90"/>
    </source>
</evidence>
<organism evidence="3 4">
    <name type="scientific">Zea mays</name>
    <name type="common">Maize</name>
    <dbReference type="NCBI Taxonomy" id="4577"/>
    <lineage>
        <taxon>Eukaryota</taxon>
        <taxon>Viridiplantae</taxon>
        <taxon>Streptophyta</taxon>
        <taxon>Embryophyta</taxon>
        <taxon>Tracheophyta</taxon>
        <taxon>Spermatophyta</taxon>
        <taxon>Magnoliopsida</taxon>
        <taxon>Liliopsida</taxon>
        <taxon>Poales</taxon>
        <taxon>Poaceae</taxon>
        <taxon>PACMAD clade</taxon>
        <taxon>Panicoideae</taxon>
        <taxon>Andropogonodae</taxon>
        <taxon>Andropogoneae</taxon>
        <taxon>Tripsacinae</taxon>
        <taxon>Zea</taxon>
    </lineage>
</organism>
<dbReference type="Gramene" id="Zm00001eb092950_T001">
    <property type="protein sequence ID" value="Zm00001eb092950_P001"/>
    <property type="gene ID" value="Zm00001eb092950"/>
</dbReference>
<gene>
    <name evidence="2" type="ORF">ZEAMMB73_Zm00001d004942</name>
</gene>